<evidence type="ECO:0000256" key="3">
    <source>
        <dbReference type="ARBA" id="ARBA00022490"/>
    </source>
</evidence>
<dbReference type="InterPro" id="IPR007721">
    <property type="entry name" value="RbsD_FucU"/>
</dbReference>
<dbReference type="EC" id="5.4.99.62" evidence="2"/>
<keyword evidence="5" id="KW-0119">Carbohydrate metabolism</keyword>
<evidence type="ECO:0000256" key="4">
    <source>
        <dbReference type="ARBA" id="ARBA00023235"/>
    </source>
</evidence>
<dbReference type="Gene3D" id="3.40.1650.10">
    <property type="entry name" value="RbsD-like domain"/>
    <property type="match status" value="1"/>
</dbReference>
<dbReference type="EMBL" id="BOVK01000022">
    <property type="protein sequence ID" value="GIQ68953.1"/>
    <property type="molecule type" value="Genomic_DNA"/>
</dbReference>
<keyword evidence="4" id="KW-0413">Isomerase</keyword>
<dbReference type="RefSeq" id="WP_213411771.1">
    <property type="nucleotide sequence ID" value="NZ_BOVK01000022.1"/>
</dbReference>
<reference evidence="6" key="1">
    <citation type="submission" date="2021-04" db="EMBL/GenBank/DDBJ databases">
        <title>Draft genome sequence of Xylanibacillus composti strain K13.</title>
        <authorList>
            <person name="Uke A."/>
            <person name="Chhe C."/>
            <person name="Baramee S."/>
            <person name="Kosugi A."/>
        </authorList>
    </citation>
    <scope>NUCLEOTIDE SEQUENCE</scope>
    <source>
        <strain evidence="6">K13</strain>
    </source>
</reference>
<dbReference type="GO" id="GO:0048029">
    <property type="term" value="F:monosaccharide binding"/>
    <property type="evidence" value="ECO:0007669"/>
    <property type="project" value="InterPro"/>
</dbReference>
<keyword evidence="7" id="KW-1185">Reference proteome</keyword>
<protein>
    <recommendedName>
        <fullName evidence="2">D-ribose pyranase</fullName>
        <ecNumber evidence="2">5.4.99.62</ecNumber>
    </recommendedName>
</protein>
<gene>
    <name evidence="6" type="primary">rbsD</name>
    <name evidence="6" type="ORF">XYCOK13_17770</name>
</gene>
<dbReference type="GO" id="GO:0062193">
    <property type="term" value="F:D-ribose pyranase activity"/>
    <property type="evidence" value="ECO:0007669"/>
    <property type="project" value="UniProtKB-EC"/>
</dbReference>
<evidence type="ECO:0000313" key="6">
    <source>
        <dbReference type="EMBL" id="GIQ68953.1"/>
    </source>
</evidence>
<comment type="catalytic activity">
    <reaction evidence="1">
        <text>beta-D-ribopyranose = beta-D-ribofuranose</text>
        <dbReference type="Rhea" id="RHEA:25432"/>
        <dbReference type="ChEBI" id="CHEBI:27476"/>
        <dbReference type="ChEBI" id="CHEBI:47002"/>
        <dbReference type="EC" id="5.4.99.62"/>
    </reaction>
</comment>
<dbReference type="SUPFAM" id="SSF102546">
    <property type="entry name" value="RbsD-like"/>
    <property type="match status" value="1"/>
</dbReference>
<dbReference type="NCBIfam" id="NF008761">
    <property type="entry name" value="PRK11797.1"/>
    <property type="match status" value="1"/>
</dbReference>
<accession>A0A8J4H107</accession>
<keyword evidence="3" id="KW-0963">Cytoplasm</keyword>
<dbReference type="Proteomes" id="UP000677918">
    <property type="component" value="Unassembled WGS sequence"/>
</dbReference>
<evidence type="ECO:0000256" key="2">
    <source>
        <dbReference type="ARBA" id="ARBA00012862"/>
    </source>
</evidence>
<evidence type="ECO:0000256" key="5">
    <source>
        <dbReference type="ARBA" id="ARBA00023277"/>
    </source>
</evidence>
<proteinExistence type="predicted"/>
<comment type="caution">
    <text evidence="6">The sequence shown here is derived from an EMBL/GenBank/DDBJ whole genome shotgun (WGS) entry which is preliminary data.</text>
</comment>
<dbReference type="PANTHER" id="PTHR37831">
    <property type="entry name" value="D-RIBOSE PYRANASE"/>
    <property type="match status" value="1"/>
</dbReference>
<dbReference type="InterPro" id="IPR023750">
    <property type="entry name" value="RbsD-like_sf"/>
</dbReference>
<dbReference type="GO" id="GO:0019303">
    <property type="term" value="P:D-ribose catabolic process"/>
    <property type="evidence" value="ECO:0007669"/>
    <property type="project" value="TreeGrafter"/>
</dbReference>
<evidence type="ECO:0000256" key="1">
    <source>
        <dbReference type="ARBA" id="ARBA00000223"/>
    </source>
</evidence>
<organism evidence="6 7">
    <name type="scientific">Xylanibacillus composti</name>
    <dbReference type="NCBI Taxonomy" id="1572762"/>
    <lineage>
        <taxon>Bacteria</taxon>
        <taxon>Bacillati</taxon>
        <taxon>Bacillota</taxon>
        <taxon>Bacilli</taxon>
        <taxon>Bacillales</taxon>
        <taxon>Paenibacillaceae</taxon>
        <taxon>Xylanibacillus</taxon>
    </lineage>
</organism>
<dbReference type="AlphaFoldDB" id="A0A8J4H107"/>
<dbReference type="InterPro" id="IPR023064">
    <property type="entry name" value="D-ribose_pyranase"/>
</dbReference>
<dbReference type="GO" id="GO:0005829">
    <property type="term" value="C:cytosol"/>
    <property type="evidence" value="ECO:0007669"/>
    <property type="project" value="TreeGrafter"/>
</dbReference>
<sequence length="151" mass="17040">MKRSQILNKDLNEVIAGMGHGDWIIVCDAGFPIPNAVRRVDLAIQRDLPDLETVLRLITEDFIAEKVYYAEEMPQYNPPLINKVKQIFNGIDLATMPHEKILSEAAYRAKAVVRTGAFDPYGNIILQSGVDAPKWFNREGVLVPDAYKDRV</sequence>
<dbReference type="PANTHER" id="PTHR37831:SF1">
    <property type="entry name" value="D-RIBOSE PYRANASE"/>
    <property type="match status" value="1"/>
</dbReference>
<dbReference type="GO" id="GO:0016872">
    <property type="term" value="F:intramolecular lyase activity"/>
    <property type="evidence" value="ECO:0007669"/>
    <property type="project" value="InterPro"/>
</dbReference>
<dbReference type="Pfam" id="PF05025">
    <property type="entry name" value="RbsD_FucU"/>
    <property type="match status" value="1"/>
</dbReference>
<evidence type="ECO:0000313" key="7">
    <source>
        <dbReference type="Proteomes" id="UP000677918"/>
    </source>
</evidence>
<name>A0A8J4H107_9BACL</name>